<dbReference type="Gene3D" id="1.10.8.270">
    <property type="entry name" value="putative rabgap domain of human tbc1 domain family member 14 like domains"/>
    <property type="match status" value="1"/>
</dbReference>
<sequence>MGVISRNFAYLLLSRAREGDIVLAVGDVISHNPQKWNAKRVPGYLLIVQCSDDKQEHNVADDDDTNKDGDEVAEEALVKCFEHIPSSDFLQGKGAQEAGMQQQRMESRNGTEFFVLWIPLSFMSNFKHLNIHHTDQDLGHAHVPVDTRHKKPDEWLGTVCVAVSSIERIQRQPDESGLCAVVLLCGSTTSYPIVFRSGGVTRFLEKMKEIVSMTQDTKALGDFIVHGGDAGSEHVSLTEGESGRLLPAPTRHSYSLLEGMQGVLYDSCGSETTAEGFRAMLATKVASAYSMVSLPQGTEPGALSAGIHFAGSLPRSPAAIDKDVVRTDRSHEAFAEDSSEKQCALRHVLMAHGMLNFDLGYCQGMSDVLSPIIILSKSEVEAFMCFRCLIRDRCINNFRGDVRVGMDAQLKALRVLVKHFIPRLFNHLVNQEADDMSFCFRWLLMLFKREFSLEDSMLLWDVIFSCPYTRQFELFVAAALLKAFTPRILEQFLTHDELLKFVNSTTGRLDVRDVILLAQDFYEEAARKVVHMDEKGTFGGVYHPTLDEMLEILGSHER</sequence>
<dbReference type="VEuPathDB" id="TriTrypDB:TvY486_0702310"/>
<dbReference type="GO" id="GO:0005096">
    <property type="term" value="F:GTPase activator activity"/>
    <property type="evidence" value="ECO:0007669"/>
    <property type="project" value="UniProtKB-KW"/>
</dbReference>
<dbReference type="PANTHER" id="PTHR22957:SF502">
    <property type="entry name" value="SMALL G PROTEIN SIGNALING MODULATOR 2-RELATED"/>
    <property type="match status" value="1"/>
</dbReference>
<evidence type="ECO:0000313" key="3">
    <source>
        <dbReference type="EMBL" id="CCC48894.1"/>
    </source>
</evidence>
<dbReference type="AlphaFoldDB" id="G0TY49"/>
<dbReference type="InterPro" id="IPR000195">
    <property type="entry name" value="Rab-GAP-TBC_dom"/>
</dbReference>
<accession>G0TY49</accession>
<name>G0TY49_TRYVY</name>
<dbReference type="SMART" id="SM00164">
    <property type="entry name" value="TBC"/>
    <property type="match status" value="1"/>
</dbReference>
<reference evidence="3" key="1">
    <citation type="journal article" date="2012" name="Proc. Natl. Acad. Sci. U.S.A.">
        <title>Antigenic diversity is generated by distinct evolutionary mechanisms in African trypanosome species.</title>
        <authorList>
            <person name="Jackson A.P."/>
            <person name="Berry A."/>
            <person name="Aslett M."/>
            <person name="Allison H.C."/>
            <person name="Burton P."/>
            <person name="Vavrova-Anderson J."/>
            <person name="Brown R."/>
            <person name="Browne H."/>
            <person name="Corton N."/>
            <person name="Hauser H."/>
            <person name="Gamble J."/>
            <person name="Gilderthorp R."/>
            <person name="Marcello L."/>
            <person name="McQuillan J."/>
            <person name="Otto T.D."/>
            <person name="Quail M.A."/>
            <person name="Sanders M.J."/>
            <person name="van Tonder A."/>
            <person name="Ginger M.L."/>
            <person name="Field M.C."/>
            <person name="Barry J.D."/>
            <person name="Hertz-Fowler C."/>
            <person name="Berriman M."/>
        </authorList>
    </citation>
    <scope>NUCLEOTIDE SEQUENCE</scope>
    <source>
        <strain evidence="3">Y486</strain>
    </source>
</reference>
<dbReference type="PANTHER" id="PTHR22957">
    <property type="entry name" value="TBC1 DOMAIN FAMILY MEMBER GTPASE-ACTIVATING PROTEIN"/>
    <property type="match status" value="1"/>
</dbReference>
<gene>
    <name evidence="3" type="ORF">TVY486_0702310</name>
</gene>
<dbReference type="PROSITE" id="PS50086">
    <property type="entry name" value="TBC_RABGAP"/>
    <property type="match status" value="1"/>
</dbReference>
<evidence type="ECO:0000259" key="2">
    <source>
        <dbReference type="PROSITE" id="PS50086"/>
    </source>
</evidence>
<organism evidence="3">
    <name type="scientific">Trypanosoma vivax (strain Y486)</name>
    <dbReference type="NCBI Taxonomy" id="1055687"/>
    <lineage>
        <taxon>Eukaryota</taxon>
        <taxon>Discoba</taxon>
        <taxon>Euglenozoa</taxon>
        <taxon>Kinetoplastea</taxon>
        <taxon>Metakinetoplastina</taxon>
        <taxon>Trypanosomatida</taxon>
        <taxon>Trypanosomatidae</taxon>
        <taxon>Trypanosoma</taxon>
        <taxon>Duttonella</taxon>
    </lineage>
</organism>
<protein>
    <submittedName>
        <fullName evidence="3">Putative GTPase activating protein</fullName>
    </submittedName>
</protein>
<dbReference type="Gene3D" id="1.10.472.80">
    <property type="entry name" value="Ypt/Rab-GAP domain of gyp1p, domain 3"/>
    <property type="match status" value="1"/>
</dbReference>
<dbReference type="Pfam" id="PF00566">
    <property type="entry name" value="RabGAP-TBC"/>
    <property type="match status" value="1"/>
</dbReference>
<dbReference type="EMBL" id="HE573023">
    <property type="protein sequence ID" value="CCC48894.1"/>
    <property type="molecule type" value="Genomic_DNA"/>
</dbReference>
<dbReference type="InterPro" id="IPR035969">
    <property type="entry name" value="Rab-GAP_TBC_sf"/>
</dbReference>
<feature type="domain" description="Rab-GAP TBC" evidence="2">
    <location>
        <begin position="272"/>
        <end position="467"/>
    </location>
</feature>
<dbReference type="SUPFAM" id="SSF47923">
    <property type="entry name" value="Ypt/Rab-GAP domain of gyp1p"/>
    <property type="match status" value="2"/>
</dbReference>
<evidence type="ECO:0000256" key="1">
    <source>
        <dbReference type="ARBA" id="ARBA00022468"/>
    </source>
</evidence>
<keyword evidence="1" id="KW-0343">GTPase activation</keyword>
<proteinExistence type="predicted"/>